<comment type="subcellular location">
    <subcellularLocation>
        <location evidence="1">Nucleus</location>
    </subcellularLocation>
</comment>
<dbReference type="GO" id="GO:0016787">
    <property type="term" value="F:hydrolase activity"/>
    <property type="evidence" value="ECO:0007669"/>
    <property type="project" value="UniProtKB-UniRule"/>
</dbReference>
<dbReference type="InterPro" id="IPR024481">
    <property type="entry name" value="Helicase_Sen1_N"/>
</dbReference>
<evidence type="ECO:0000256" key="9">
    <source>
        <dbReference type="SAM" id="MobiDB-lite"/>
    </source>
</evidence>
<comment type="caution">
    <text evidence="11">The sequence shown here is derived from an EMBL/GenBank/DDBJ whole genome shotgun (WGS) entry which is preliminary data.</text>
</comment>
<feature type="region of interest" description="Disordered" evidence="9">
    <location>
        <begin position="1797"/>
        <end position="1864"/>
    </location>
</feature>
<dbReference type="Gene3D" id="3.40.50.300">
    <property type="entry name" value="P-loop containing nucleotide triphosphate hydrolases"/>
    <property type="match status" value="2"/>
</dbReference>
<dbReference type="FunFam" id="3.40.50.300:FF:001152">
    <property type="entry name" value="tRNA-splicing endonuclease, putative"/>
    <property type="match status" value="1"/>
</dbReference>
<dbReference type="InterPro" id="IPR056474">
    <property type="entry name" value="SEN1_barrel"/>
</dbReference>
<evidence type="ECO:0000256" key="8">
    <source>
        <dbReference type="PROSITE-ProRule" id="PRU00560"/>
    </source>
</evidence>
<dbReference type="GO" id="GO:0003678">
    <property type="term" value="F:DNA helicase activity"/>
    <property type="evidence" value="ECO:0007669"/>
    <property type="project" value="UniProtKB-ARBA"/>
</dbReference>
<dbReference type="InterPro" id="IPR044340">
    <property type="entry name" value="Helicase_Sen1_1B_dom"/>
</dbReference>
<feature type="compositionally biased region" description="Polar residues" evidence="9">
    <location>
        <begin position="1844"/>
        <end position="1858"/>
    </location>
</feature>
<dbReference type="InterPro" id="IPR047187">
    <property type="entry name" value="SF1_C_Upf1"/>
</dbReference>
<evidence type="ECO:0000256" key="1">
    <source>
        <dbReference type="ARBA" id="ARBA00004123"/>
    </source>
</evidence>
<feature type="region of interest" description="Disordered" evidence="9">
    <location>
        <begin position="1877"/>
        <end position="1950"/>
    </location>
</feature>
<dbReference type="PROSITE" id="PS51198">
    <property type="entry name" value="UVRD_HELICASE_ATP_BIND"/>
    <property type="match status" value="1"/>
</dbReference>
<keyword evidence="3 8" id="KW-0547">Nucleotide-binding</keyword>
<comment type="similarity">
    <text evidence="2">Belongs to the DNA2/NAM7 helicase family.</text>
</comment>
<name>A0A8X7NMI2_CANPA</name>
<dbReference type="PANTHER" id="PTHR10887">
    <property type="entry name" value="DNA2/NAM7 HELICASE FAMILY"/>
    <property type="match status" value="1"/>
</dbReference>
<feature type="compositionally biased region" description="Basic and acidic residues" evidence="9">
    <location>
        <begin position="1800"/>
        <end position="1812"/>
    </location>
</feature>
<evidence type="ECO:0000256" key="4">
    <source>
        <dbReference type="ARBA" id="ARBA00022801"/>
    </source>
</evidence>
<dbReference type="SUPFAM" id="SSF52540">
    <property type="entry name" value="P-loop containing nucleoside triphosphate hydrolases"/>
    <property type="match status" value="1"/>
</dbReference>
<dbReference type="GO" id="GO:0001147">
    <property type="term" value="F:transcription termination site sequence-specific DNA binding"/>
    <property type="evidence" value="ECO:0007669"/>
    <property type="project" value="TreeGrafter"/>
</dbReference>
<gene>
    <name evidence="11" type="ORF">FOB60_002666</name>
</gene>
<keyword evidence="7" id="KW-0539">Nucleus</keyword>
<dbReference type="FunFam" id="3.40.50.300:FF:000326">
    <property type="entry name" value="P-loop containing nucleoside triphosphate hydrolase"/>
    <property type="match status" value="1"/>
</dbReference>
<dbReference type="Pfam" id="PF12726">
    <property type="entry name" value="SEN1_N"/>
    <property type="match status" value="1"/>
</dbReference>
<evidence type="ECO:0000256" key="7">
    <source>
        <dbReference type="ARBA" id="ARBA00023242"/>
    </source>
</evidence>
<dbReference type="InterPro" id="IPR045055">
    <property type="entry name" value="DNA2/NAM7-like"/>
</dbReference>
<accession>A0A8X7NMI2</accession>
<keyword evidence="6 8" id="KW-0067">ATP-binding</keyword>
<dbReference type="PANTHER" id="PTHR10887:SF495">
    <property type="entry name" value="HELICASE SENATAXIN ISOFORM X1-RELATED"/>
    <property type="match status" value="1"/>
</dbReference>
<proteinExistence type="inferred from homology"/>
<feature type="region of interest" description="Disordered" evidence="9">
    <location>
        <begin position="1410"/>
        <end position="1440"/>
    </location>
</feature>
<dbReference type="EMBL" id="JABWAB010000004">
    <property type="protein sequence ID" value="KAF6052410.1"/>
    <property type="molecule type" value="Genomic_DNA"/>
</dbReference>
<evidence type="ECO:0000259" key="10">
    <source>
        <dbReference type="PROSITE" id="PS51198"/>
    </source>
</evidence>
<dbReference type="Pfam" id="PF23576">
    <property type="entry name" value="SEN1_barrel"/>
    <property type="match status" value="1"/>
</dbReference>
<dbReference type="CDD" id="cd18042">
    <property type="entry name" value="DEXXQc_SETX"/>
    <property type="match status" value="1"/>
</dbReference>
<dbReference type="Pfam" id="PF13086">
    <property type="entry name" value="AAA_11"/>
    <property type="match status" value="1"/>
</dbReference>
<protein>
    <submittedName>
        <fullName evidence="11">SEN1 N terminal family protein</fullName>
    </submittedName>
</protein>
<dbReference type="CDD" id="cd21408">
    <property type="entry name" value="1B_Sen1p-like"/>
    <property type="match status" value="1"/>
</dbReference>
<organism evidence="11 12">
    <name type="scientific">Candida parapsilosis</name>
    <name type="common">Yeast</name>
    <dbReference type="NCBI Taxonomy" id="5480"/>
    <lineage>
        <taxon>Eukaryota</taxon>
        <taxon>Fungi</taxon>
        <taxon>Dikarya</taxon>
        <taxon>Ascomycota</taxon>
        <taxon>Saccharomycotina</taxon>
        <taxon>Pichiomycetes</taxon>
        <taxon>Debaryomycetaceae</taxon>
        <taxon>Candida/Lodderomyces clade</taxon>
        <taxon>Candida</taxon>
    </lineage>
</organism>
<dbReference type="InterPro" id="IPR027417">
    <property type="entry name" value="P-loop_NTPase"/>
</dbReference>
<dbReference type="InterPro" id="IPR041679">
    <property type="entry name" value="DNA2/NAM7-like_C"/>
</dbReference>
<dbReference type="CDD" id="cd18808">
    <property type="entry name" value="SF1_C_Upf1"/>
    <property type="match status" value="1"/>
</dbReference>
<feature type="compositionally biased region" description="Basic and acidic residues" evidence="9">
    <location>
        <begin position="1413"/>
        <end position="1440"/>
    </location>
</feature>
<evidence type="ECO:0000313" key="12">
    <source>
        <dbReference type="Proteomes" id="UP000590412"/>
    </source>
</evidence>
<dbReference type="InterPro" id="IPR041677">
    <property type="entry name" value="DNA2/NAM7_AAA_11"/>
</dbReference>
<evidence type="ECO:0000313" key="11">
    <source>
        <dbReference type="EMBL" id="KAF6052410.1"/>
    </source>
</evidence>
<reference evidence="11" key="1">
    <citation type="submission" date="2020-03" db="EMBL/GenBank/DDBJ databases">
        <title>FDA dAtabase for Regulatory Grade micrObial Sequences (FDA-ARGOS): Supporting development and validation of Infectious Disease Dx tests.</title>
        <authorList>
            <person name="Campos J."/>
            <person name="Goldberg B."/>
            <person name="Tallon L."/>
            <person name="Sadzewicz L."/>
            <person name="Vavikolanu K."/>
            <person name="Mehta A."/>
            <person name="Aluvathingal J."/>
            <person name="Nadendla S."/>
            <person name="Nandy P."/>
            <person name="Geyer C."/>
            <person name="Yan Y."/>
            <person name="Sichtig H."/>
        </authorList>
    </citation>
    <scope>NUCLEOTIDE SEQUENCE [LARGE SCALE GENOMIC DNA]</scope>
    <source>
        <strain evidence="11">FDAARGOS_652</strain>
    </source>
</reference>
<evidence type="ECO:0000256" key="2">
    <source>
        <dbReference type="ARBA" id="ARBA00007913"/>
    </source>
</evidence>
<keyword evidence="5 8" id="KW-0347">Helicase</keyword>
<sequence>MSSMQSTTTSDDKEYNDLVSLIEKSLDGVRDASVHEQAITRSHGYLMQHTSTDHWFCNQHYYPIATYSLILFSFPNSSYGPDLQPSWARCLSTCEECLRYFNKGKAELRLSFATKRRISIPIVQQFLNTITSWECTILSPLIKASYSNIGLLQSATDEQLKIAIHWCMNNPDILRQYGAINDTFSNIISTIISQSNDYVPQILLPGLIYLLFEGTGDETSWATRWVMNLRQNRVIYDKAGLNEAVVQEFNFQLYNIQDPSFYNDKNAIGFWKNFNILVDFIDNDAFETRLSMPIDIEVMSQHKNLRLYPIIRLLANSLMSSLSDPLPILLKVFGKLLRRLNSRFWSSTGPINHQQILDCIKFNPAFRKYLLQATMEEHTLDSWTLSDLLQWMPRMIESVSSLERENVCLKLGVFLLNFSVSGTINDSGTKRETYLREFGCKLFNKVFDFNDEGDLSDANYTIKLSAHRQARARIDCVGEALVALVINSKSESALELISKCIKYDVAILCHNSVLLLEYKIPVLFDTFPMLWEALAKSRINSNVNLAKEIIKCFKNLIVAINFHPTKVEGVNKRLSAAKEQHERSLGIVIKFVNSVFGNISLAPQTVLKKIMDNVQCVEAIWSCIFSPSCTQSALELLSQVYDGNGRLECVTESLSHNLKLTLSAINYSLSVLTNLEAFEPTLKAVRIVMDVVDALADPITSILSIPDVEGAFKEVEQFWSSSLSFLVMIYQKTMFWASKYHMHELVDFTRDTLDLSLLLLKSFRLFADSISPYAGENSASDLFAVFMDAFQFMVSWLKLGDTPLLNSCVDLVFKVFDLAKDRKFVMGSEIIQKLASFGVKAKKFNNKLTDEQRNEIIARAKSVDEDLVNKIVEESTSKEKSKVEFIKEVSPSVAAKSSTGTKQQQTLAKFGHISSEPPVAPPPPKEVKGLNSLDNIRRELNNSRVAAKPAKVPIHAPAPPRPAGFNSKKASPVIGRSLNTLRAKKVTSDSSDDDDGGIDTSDLFVTKKKVSKITEVDLNGKVISSIDRMPRKKAQTEKSEKEKMRLRLNVDLKPLYQTILPWNYNLRNDYPTHDKSAYSKVKDTYKDVKEYVSIMEPLFMLECWQQIQSARDTIDEDPFEILVGTRTSVDGFFDIFTSMSKKTIENRKLTDNDLLVIACDNESIVQPKERRQYIKSPNTPCCLAKIREIKHVNPEYSDVTLRIAKSSPLVGMLAPKATILGMRVMQMVTVEREFSSLHGLQYYDLVDSIISATPAIPKQVDDKDVEQMYKHFDVNMSQAKAIIGSYQSEGFSLIQGPPGTGKTKTILGIVGYSLSHGVNEKAIEAPSKSASPSSRAKILICAPSNAAVDELVVRLRNGVRNSKGENMPLKVVRLGRSDAINQAVRDLTLEELVDKELQTKQVDVATDQNLRPELNKKTQERDTLRSRLNDETLDSKERDDVQQKLREINKQRSELAKKLDEQRERTSIAYRNKEIDRRNIQARILSEANILCATLSGSAHDLVANLAVTFDQVIIDEACQCSESAAIIPLRYGCRRCIMVGDPNQLPPTVLSQTAASLNYDQSLFVRMQKNHPDSIYLLNTQYRMHPMISKFPSAEFYQSKLIDGPGMQEKNTRPWHSVDPLSPYRFFDIVSRHEKNELTRSLYNTEEANVCLQLVQKMMTMVPQKDIAGKIGIISPYKEQIKTIKRVFERAFGRLIFNEIDFNTVDGFQGQEKEIIIMSCVRASANGSIGFLSDIRRMNVALTRACTTLWILGNKNSLARDEVWKRLIEDAEKRIAVTKAYSGFLSTYASASSFNPIDRPSKRFQKDDGQFKNKKQKTRPQEGLPKKPNGVRNGGHLPPIPNPESSANSIRPTSSGTLPLRPGNSVSVATANIQTNKSPGTVGLPVSLLPQNQHGNKTQNNFNATKEPNPSSSGTLPKRPLGPTSSGIVLPPKPKTPNLFIKRRPPSKK</sequence>
<evidence type="ECO:0000256" key="5">
    <source>
        <dbReference type="ARBA" id="ARBA00022806"/>
    </source>
</evidence>
<feature type="domain" description="UvrD-like helicase ATP-binding" evidence="10">
    <location>
        <begin position="1275"/>
        <end position="1586"/>
    </location>
</feature>
<dbReference type="Proteomes" id="UP000590412">
    <property type="component" value="Unassembled WGS sequence"/>
</dbReference>
<dbReference type="Pfam" id="PF13087">
    <property type="entry name" value="AAA_12"/>
    <property type="match status" value="1"/>
</dbReference>
<dbReference type="GO" id="GO:0005694">
    <property type="term" value="C:chromosome"/>
    <property type="evidence" value="ECO:0007669"/>
    <property type="project" value="UniProtKB-ARBA"/>
</dbReference>
<dbReference type="GO" id="GO:0016604">
    <property type="term" value="C:nuclear body"/>
    <property type="evidence" value="ECO:0007669"/>
    <property type="project" value="TreeGrafter"/>
</dbReference>
<feature type="binding site" evidence="8">
    <location>
        <begin position="1296"/>
        <end position="1303"/>
    </location>
    <ligand>
        <name>ATP</name>
        <dbReference type="ChEBI" id="CHEBI:30616"/>
    </ligand>
</feature>
<evidence type="ECO:0000256" key="3">
    <source>
        <dbReference type="ARBA" id="ARBA00022741"/>
    </source>
</evidence>
<dbReference type="GO" id="GO:0005524">
    <property type="term" value="F:ATP binding"/>
    <property type="evidence" value="ECO:0007669"/>
    <property type="project" value="UniProtKB-UniRule"/>
</dbReference>
<evidence type="ECO:0000256" key="6">
    <source>
        <dbReference type="ARBA" id="ARBA00022840"/>
    </source>
</evidence>
<dbReference type="InterPro" id="IPR014016">
    <property type="entry name" value="UvrD-like_ATP-bd"/>
</dbReference>
<dbReference type="GO" id="GO:0006369">
    <property type="term" value="P:termination of RNA polymerase II transcription"/>
    <property type="evidence" value="ECO:0007669"/>
    <property type="project" value="TreeGrafter"/>
</dbReference>
<feature type="compositionally biased region" description="Polar residues" evidence="9">
    <location>
        <begin position="1890"/>
        <end position="1916"/>
    </location>
</feature>
<keyword evidence="4 8" id="KW-0378">Hydrolase</keyword>